<dbReference type="InterPro" id="IPR052042">
    <property type="entry name" value="Tail_sheath_structural"/>
</dbReference>
<dbReference type="InterPro" id="IPR020287">
    <property type="entry name" value="Tail_sheath_C"/>
</dbReference>
<dbReference type="PANTHER" id="PTHR35861">
    <property type="match status" value="1"/>
</dbReference>
<dbReference type="EMBL" id="CP151800">
    <property type="protein sequence ID" value="WZV98400.1"/>
    <property type="molecule type" value="Genomic_DNA"/>
</dbReference>
<accession>A0ABZ3B6R8</accession>
<gene>
    <name evidence="3" type="ORF">AAEY27_00420</name>
</gene>
<proteinExistence type="inferred from homology"/>
<dbReference type="PANTHER" id="PTHR35861:SF1">
    <property type="entry name" value="PHAGE TAIL SHEATH PROTEIN"/>
    <property type="match status" value="1"/>
</dbReference>
<name>A0ABZ3B6R8_9ENTR</name>
<dbReference type="RefSeq" id="WP_342323008.1">
    <property type="nucleotide sequence ID" value="NZ_CP151800.1"/>
</dbReference>
<protein>
    <submittedName>
        <fullName evidence="3">Phage tail sheath C-terminal domain-containing protein</fullName>
    </submittedName>
</protein>
<organism evidence="3 4">
    <name type="scientific">Kosakonia calanthes</name>
    <dbReference type="NCBI Taxonomy" id="3139408"/>
    <lineage>
        <taxon>Bacteria</taxon>
        <taxon>Pseudomonadati</taxon>
        <taxon>Pseudomonadota</taxon>
        <taxon>Gammaproteobacteria</taxon>
        <taxon>Enterobacterales</taxon>
        <taxon>Enterobacteriaceae</taxon>
        <taxon>Kosakonia</taxon>
    </lineage>
</organism>
<evidence type="ECO:0000256" key="1">
    <source>
        <dbReference type="ARBA" id="ARBA00008005"/>
    </source>
</evidence>
<comment type="similarity">
    <text evidence="1">Belongs to the myoviridae tail sheath protein family.</text>
</comment>
<evidence type="ECO:0000259" key="2">
    <source>
        <dbReference type="Pfam" id="PF17482"/>
    </source>
</evidence>
<dbReference type="Proteomes" id="UP001466893">
    <property type="component" value="Chromosome"/>
</dbReference>
<sequence>MAMVLPRVSVGGTLLTAESSDDPVTIPLFIGYTAKVEKSGLPVSISSLAEASAVWGDTGTMAWSLRHFFDNGGRLCYVLSLGDTAQWSSAADRLDALVAALQTPEVMSAVIEDNHTGLLLAPELSELNDIETDTVDLWYQGWQALLELAVYERRFALLELPEVPGTAVKLAQMSFSADYCRNAAAWWPRLETSYADDLDSTISHRLLSALPAVAAAIQRSAKAYGVWKAPANIALTKTIRPTNDAALSQTLFTQTGVYANPICSFPGKGVYLWGCRTLLNDAGSPWRFIQIRLLVNSIENRLKFIARAFVFEPNNALTWMKLKGQIWSWLRQQWLAGAFYGTQEEDAFSVAVGLDETMTADDLSAGKMIVNIQLALLAPAEFIDLTITLDARASATQFEESA</sequence>
<feature type="domain" description="Tail sheath protein C-terminal" evidence="2">
    <location>
        <begin position="282"/>
        <end position="388"/>
    </location>
</feature>
<evidence type="ECO:0000313" key="3">
    <source>
        <dbReference type="EMBL" id="WZV98400.1"/>
    </source>
</evidence>
<reference evidence="3 4" key="1">
    <citation type="submission" date="2024-04" db="EMBL/GenBank/DDBJ databases">
        <title>Kosakonia calanthae sp. nov., a halophilic bacterium isolated from leaves of Calanthe tiplacata.</title>
        <authorList>
            <person name="Wu P."/>
        </authorList>
    </citation>
    <scope>NUCLEOTIDE SEQUENCE [LARGE SCALE GENOMIC DNA]</scope>
    <source>
        <strain evidence="3 4">BYX6</strain>
    </source>
</reference>
<keyword evidence="4" id="KW-1185">Reference proteome</keyword>
<dbReference type="Pfam" id="PF17482">
    <property type="entry name" value="Phage_sheath_1C"/>
    <property type="match status" value="1"/>
</dbReference>
<evidence type="ECO:0000313" key="4">
    <source>
        <dbReference type="Proteomes" id="UP001466893"/>
    </source>
</evidence>